<reference evidence="1" key="1">
    <citation type="journal article" date="2015" name="Nature">
        <title>Complex archaea that bridge the gap between prokaryotes and eukaryotes.</title>
        <authorList>
            <person name="Spang A."/>
            <person name="Saw J.H."/>
            <person name="Jorgensen S.L."/>
            <person name="Zaremba-Niedzwiedzka K."/>
            <person name="Martijn J."/>
            <person name="Lind A.E."/>
            <person name="van Eijk R."/>
            <person name="Schleper C."/>
            <person name="Guy L."/>
            <person name="Ettema T.J."/>
        </authorList>
    </citation>
    <scope>NUCLEOTIDE SEQUENCE</scope>
</reference>
<accession>A0A0F9CH80</accession>
<dbReference type="EMBL" id="LAZR01046647">
    <property type="protein sequence ID" value="KKK96051.1"/>
    <property type="molecule type" value="Genomic_DNA"/>
</dbReference>
<comment type="caution">
    <text evidence="1">The sequence shown here is derived from an EMBL/GenBank/DDBJ whole genome shotgun (WGS) entry which is preliminary data.</text>
</comment>
<sequence length="87" mass="10039">MKKPQRKKPKFREEQSSFSNLVTGYGYQRSFGSDTPSSWAFKVGWAATIPTSPAQARMFANQVWRAACYAEGKQKAYQEKRKRERGQ</sequence>
<evidence type="ECO:0000313" key="1">
    <source>
        <dbReference type="EMBL" id="KKK96051.1"/>
    </source>
</evidence>
<proteinExistence type="predicted"/>
<protein>
    <submittedName>
        <fullName evidence="1">Uncharacterized protein</fullName>
    </submittedName>
</protein>
<gene>
    <name evidence="1" type="ORF">LCGC14_2666660</name>
</gene>
<name>A0A0F9CH80_9ZZZZ</name>
<dbReference type="AlphaFoldDB" id="A0A0F9CH80"/>
<organism evidence="1">
    <name type="scientific">marine sediment metagenome</name>
    <dbReference type="NCBI Taxonomy" id="412755"/>
    <lineage>
        <taxon>unclassified sequences</taxon>
        <taxon>metagenomes</taxon>
        <taxon>ecological metagenomes</taxon>
    </lineage>
</organism>